<proteinExistence type="predicted"/>
<sequence>MMSRGCVSHLHGVELDERTTSDATQKHLTRTNVAGSRTMARTACAPSNSIDVLIGLGGVLCKVNARAKHTTDVGVTFVKPTSDNGVEEWRTVEEEALVIVADTISPAFTPIGAAAAAAAAVATSTILGYLSTPMHIPLPHPTVTNASNFQDV</sequence>
<protein>
    <submittedName>
        <fullName evidence="1">Uncharacterized protein</fullName>
    </submittedName>
</protein>
<dbReference type="AlphaFoldDB" id="A0A0R3WQE1"/>
<organism evidence="1">
    <name type="scientific">Hydatigena taeniaeformis</name>
    <name type="common">Feline tapeworm</name>
    <name type="synonym">Taenia taeniaeformis</name>
    <dbReference type="NCBI Taxonomy" id="6205"/>
    <lineage>
        <taxon>Eukaryota</taxon>
        <taxon>Metazoa</taxon>
        <taxon>Spiralia</taxon>
        <taxon>Lophotrochozoa</taxon>
        <taxon>Platyhelminthes</taxon>
        <taxon>Cestoda</taxon>
        <taxon>Eucestoda</taxon>
        <taxon>Cyclophyllidea</taxon>
        <taxon>Taeniidae</taxon>
        <taxon>Hydatigera</taxon>
    </lineage>
</organism>
<name>A0A0R3WQE1_HYDTA</name>
<reference evidence="1" key="1">
    <citation type="submission" date="2017-02" db="UniProtKB">
        <authorList>
            <consortium name="WormBaseParasite"/>
        </authorList>
    </citation>
    <scope>IDENTIFICATION</scope>
</reference>
<dbReference type="WBParaSite" id="TTAC_0000298101-mRNA-1">
    <property type="protein sequence ID" value="TTAC_0000298101-mRNA-1"/>
    <property type="gene ID" value="TTAC_0000298101"/>
</dbReference>
<evidence type="ECO:0000313" key="1">
    <source>
        <dbReference type="WBParaSite" id="TTAC_0000298101-mRNA-1"/>
    </source>
</evidence>
<accession>A0A0R3WQE1</accession>